<protein>
    <recommendedName>
        <fullName evidence="2">CCHC-type domain-containing protein</fullName>
    </recommendedName>
</protein>
<reference evidence="3" key="1">
    <citation type="submission" date="2021-10" db="EMBL/GenBank/DDBJ databases">
        <title>Tropical sea cucumber genome reveals ecological adaptation and Cuvierian tubules defense mechanism.</title>
        <authorList>
            <person name="Chen T."/>
        </authorList>
    </citation>
    <scope>NUCLEOTIDE SEQUENCE</scope>
    <source>
        <strain evidence="3">Nanhai2018</strain>
        <tissue evidence="3">Muscle</tissue>
    </source>
</reference>
<dbReference type="Proteomes" id="UP001152320">
    <property type="component" value="Chromosome 14"/>
</dbReference>
<name>A0A9Q1BLY4_HOLLE</name>
<dbReference type="Gene3D" id="4.10.60.10">
    <property type="entry name" value="Zinc finger, CCHC-type"/>
    <property type="match status" value="1"/>
</dbReference>
<dbReference type="GO" id="GO:0002218">
    <property type="term" value="P:activation of innate immune response"/>
    <property type="evidence" value="ECO:0007669"/>
    <property type="project" value="InterPro"/>
</dbReference>
<dbReference type="PANTHER" id="PTHR22639:SF3">
    <property type="entry name" value="ZINC FINGER CCHC DOMAIN-CONTAINING PROTEIN 3"/>
    <property type="match status" value="1"/>
</dbReference>
<dbReference type="SMART" id="SM00343">
    <property type="entry name" value="ZnF_C2HC"/>
    <property type="match status" value="3"/>
</dbReference>
<feature type="compositionally biased region" description="Polar residues" evidence="1">
    <location>
        <begin position="273"/>
        <end position="292"/>
    </location>
</feature>
<dbReference type="AlphaFoldDB" id="A0A9Q1BLY4"/>
<keyword evidence="4" id="KW-1185">Reference proteome</keyword>
<dbReference type="InterPro" id="IPR036875">
    <property type="entry name" value="Znf_CCHC_sf"/>
</dbReference>
<dbReference type="Gene3D" id="3.60.10.10">
    <property type="entry name" value="Endonuclease/exonuclease/phosphatase"/>
    <property type="match status" value="1"/>
</dbReference>
<comment type="caution">
    <text evidence="3">The sequence shown here is derived from an EMBL/GenBank/DDBJ whole genome shotgun (WGS) entry which is preliminary data.</text>
</comment>
<accession>A0A9Q1BLY4</accession>
<evidence type="ECO:0000256" key="1">
    <source>
        <dbReference type="SAM" id="MobiDB-lite"/>
    </source>
</evidence>
<proteinExistence type="predicted"/>
<evidence type="ECO:0000313" key="3">
    <source>
        <dbReference type="EMBL" id="KAJ8029066.1"/>
    </source>
</evidence>
<feature type="domain" description="CCHC-type" evidence="2">
    <location>
        <begin position="199"/>
        <end position="215"/>
    </location>
</feature>
<dbReference type="InterPro" id="IPR001878">
    <property type="entry name" value="Znf_CCHC"/>
</dbReference>
<dbReference type="SUPFAM" id="SSF57756">
    <property type="entry name" value="Retrovirus zinc finger-like domains"/>
    <property type="match status" value="1"/>
</dbReference>
<organism evidence="3 4">
    <name type="scientific">Holothuria leucospilota</name>
    <name type="common">Black long sea cucumber</name>
    <name type="synonym">Mertensiothuria leucospilota</name>
    <dbReference type="NCBI Taxonomy" id="206669"/>
    <lineage>
        <taxon>Eukaryota</taxon>
        <taxon>Metazoa</taxon>
        <taxon>Echinodermata</taxon>
        <taxon>Eleutherozoa</taxon>
        <taxon>Echinozoa</taxon>
        <taxon>Holothuroidea</taxon>
        <taxon>Aspidochirotacea</taxon>
        <taxon>Aspidochirotida</taxon>
        <taxon>Holothuriidae</taxon>
        <taxon>Holothuria</taxon>
    </lineage>
</organism>
<dbReference type="GO" id="GO:0003690">
    <property type="term" value="F:double-stranded DNA binding"/>
    <property type="evidence" value="ECO:0007669"/>
    <property type="project" value="InterPro"/>
</dbReference>
<gene>
    <name evidence="3" type="ORF">HOLleu_28371</name>
</gene>
<feature type="domain" description="CCHC-type" evidence="2">
    <location>
        <begin position="181"/>
        <end position="197"/>
    </location>
</feature>
<feature type="region of interest" description="Disordered" evidence="1">
    <location>
        <begin position="232"/>
        <end position="316"/>
    </location>
</feature>
<dbReference type="InterPro" id="IPR036691">
    <property type="entry name" value="Endo/exonu/phosph_ase_sf"/>
</dbReference>
<evidence type="ECO:0000259" key="2">
    <source>
        <dbReference type="SMART" id="SM00343"/>
    </source>
</evidence>
<feature type="domain" description="CCHC-type" evidence="2">
    <location>
        <begin position="217"/>
        <end position="233"/>
    </location>
</feature>
<dbReference type="EMBL" id="JAIZAY010000014">
    <property type="protein sequence ID" value="KAJ8029066.1"/>
    <property type="molecule type" value="Genomic_DNA"/>
</dbReference>
<dbReference type="SUPFAM" id="SSF56219">
    <property type="entry name" value="DNase I-like"/>
    <property type="match status" value="1"/>
</dbReference>
<evidence type="ECO:0000313" key="4">
    <source>
        <dbReference type="Proteomes" id="UP001152320"/>
    </source>
</evidence>
<dbReference type="GO" id="GO:0003723">
    <property type="term" value="F:RNA binding"/>
    <property type="evidence" value="ECO:0007669"/>
    <property type="project" value="InterPro"/>
</dbReference>
<feature type="compositionally biased region" description="Pro residues" evidence="1">
    <location>
        <begin position="260"/>
        <end position="270"/>
    </location>
</feature>
<dbReference type="GO" id="GO:0008270">
    <property type="term" value="F:zinc ion binding"/>
    <property type="evidence" value="ECO:0007669"/>
    <property type="project" value="InterPro"/>
</dbReference>
<feature type="compositionally biased region" description="Basic and acidic residues" evidence="1">
    <location>
        <begin position="235"/>
        <end position="250"/>
    </location>
</feature>
<dbReference type="PANTHER" id="PTHR22639">
    <property type="entry name" value="GAG-RELATED PROTEIN"/>
    <property type="match status" value="1"/>
</dbReference>
<dbReference type="InterPro" id="IPR042509">
    <property type="entry name" value="ZCCHC3"/>
</dbReference>
<dbReference type="OrthoDB" id="410104at2759"/>
<sequence>MADTASHVCAAGSGTAPAVDKHRQMRENSVKLIDPTFSARDVLTAVAEDIGKENILGCVKVGLEWVLTVSSKSDAELLQSAGLVVGGKPCDVRGVTKSLITASIFGVPTFISDEDMTEKLTSYGCKLRSDWTHKKYEDFPSVDNGIRYARIELPANTKSLPYSILISGIHLRVKHNGQTRVCNLCLEDNHLMRECAQYVCKECKVQGHSESKCPKVKCYRCQGLGHKSFNCELSPDTKMDHEANPSKESEDSPTTVAAPDPKPLTDPPQPADTQPSNNELSKTTTASNTSTRPQEENVEMTETLNKRGRESSSDEYTCDEIKWQVVQRNPNKKKFVPNLDTAREIFWDNDTLLEAESEWDGNIYASNFPDTRRRGTASIFRNDSDIDVIRHSTPQKGRIEAMEIEFDNQKISVINIYAPCNIPSERKEFFLELDKIVASCHGSVVVTGDFHCVIDPYQDRFPPGPRPDSSRKALKDLMDKYKLIDV</sequence>